<dbReference type="Gene3D" id="3.40.50.2300">
    <property type="match status" value="1"/>
</dbReference>
<dbReference type="PANTHER" id="PTHR42713:SF3">
    <property type="entry name" value="TRANSCRIPTIONAL REGULATORY PROTEIN HPTR"/>
    <property type="match status" value="1"/>
</dbReference>
<keyword evidence="5" id="KW-0805">Transcription regulation</keyword>
<dbReference type="CDD" id="cd17536">
    <property type="entry name" value="REC_YesN-like"/>
    <property type="match status" value="1"/>
</dbReference>
<dbReference type="InterPro" id="IPR009057">
    <property type="entry name" value="Homeodomain-like_sf"/>
</dbReference>
<dbReference type="PROSITE" id="PS01124">
    <property type="entry name" value="HTH_ARAC_FAMILY_2"/>
    <property type="match status" value="1"/>
</dbReference>
<keyword evidence="6" id="KW-0238">DNA-binding</keyword>
<reference evidence="12 13" key="1">
    <citation type="submission" date="2020-08" db="EMBL/GenBank/DDBJ databases">
        <title>Cohnella phylogeny.</title>
        <authorList>
            <person name="Dunlap C."/>
        </authorList>
    </citation>
    <scope>NUCLEOTIDE SEQUENCE [LARGE SCALE GENOMIC DNA]</scope>
    <source>
        <strain evidence="12 13">DSM 25239</strain>
    </source>
</reference>
<dbReference type="InterPro" id="IPR001789">
    <property type="entry name" value="Sig_transdc_resp-reg_receiver"/>
</dbReference>
<comment type="subcellular location">
    <subcellularLocation>
        <location evidence="1">Cytoplasm</location>
    </subcellularLocation>
</comment>
<evidence type="ECO:0000259" key="11">
    <source>
        <dbReference type="PROSITE" id="PS50110"/>
    </source>
</evidence>
<dbReference type="PROSITE" id="PS50110">
    <property type="entry name" value="RESPONSE_REGULATORY"/>
    <property type="match status" value="1"/>
</dbReference>
<dbReference type="GO" id="GO:0005737">
    <property type="term" value="C:cytoplasm"/>
    <property type="evidence" value="ECO:0007669"/>
    <property type="project" value="UniProtKB-SubCell"/>
</dbReference>
<keyword evidence="7" id="KW-0804">Transcription</keyword>
<evidence type="ECO:0000256" key="1">
    <source>
        <dbReference type="ARBA" id="ARBA00004496"/>
    </source>
</evidence>
<feature type="domain" description="Response regulatory" evidence="11">
    <location>
        <begin position="3"/>
        <end position="120"/>
    </location>
</feature>
<evidence type="ECO:0000259" key="10">
    <source>
        <dbReference type="PROSITE" id="PS01124"/>
    </source>
</evidence>
<dbReference type="InterPro" id="IPR051552">
    <property type="entry name" value="HptR"/>
</dbReference>
<keyword evidence="2" id="KW-0963">Cytoplasm</keyword>
<evidence type="ECO:0000313" key="12">
    <source>
        <dbReference type="EMBL" id="MBB6693440.1"/>
    </source>
</evidence>
<dbReference type="Proteomes" id="UP000553776">
    <property type="component" value="Unassembled WGS sequence"/>
</dbReference>
<proteinExistence type="predicted"/>
<dbReference type="SMART" id="SM00342">
    <property type="entry name" value="HTH_ARAC"/>
    <property type="match status" value="1"/>
</dbReference>
<dbReference type="InterPro" id="IPR018060">
    <property type="entry name" value="HTH_AraC"/>
</dbReference>
<evidence type="ECO:0000256" key="3">
    <source>
        <dbReference type="ARBA" id="ARBA00022553"/>
    </source>
</evidence>
<evidence type="ECO:0000256" key="4">
    <source>
        <dbReference type="ARBA" id="ARBA00023012"/>
    </source>
</evidence>
<keyword evidence="13" id="KW-1185">Reference proteome</keyword>
<dbReference type="GO" id="GO:0043565">
    <property type="term" value="F:sequence-specific DNA binding"/>
    <property type="evidence" value="ECO:0007669"/>
    <property type="project" value="InterPro"/>
</dbReference>
<evidence type="ECO:0000256" key="7">
    <source>
        <dbReference type="ARBA" id="ARBA00023163"/>
    </source>
</evidence>
<feature type="domain" description="HTH araC/xylS-type" evidence="10">
    <location>
        <begin position="430"/>
        <end position="529"/>
    </location>
</feature>
<dbReference type="EMBL" id="JACJVR010000073">
    <property type="protein sequence ID" value="MBB6693440.1"/>
    <property type="molecule type" value="Genomic_DNA"/>
</dbReference>
<evidence type="ECO:0000256" key="2">
    <source>
        <dbReference type="ARBA" id="ARBA00022490"/>
    </source>
</evidence>
<evidence type="ECO:0000256" key="5">
    <source>
        <dbReference type="ARBA" id="ARBA00023015"/>
    </source>
</evidence>
<feature type="compositionally biased region" description="Basic and acidic residues" evidence="9">
    <location>
        <begin position="541"/>
        <end position="556"/>
    </location>
</feature>
<name>A0A841U603_9BACL</name>
<dbReference type="GO" id="GO:0003700">
    <property type="term" value="F:DNA-binding transcription factor activity"/>
    <property type="evidence" value="ECO:0007669"/>
    <property type="project" value="InterPro"/>
</dbReference>
<feature type="modified residue" description="4-aspartylphosphate" evidence="8">
    <location>
        <position position="55"/>
    </location>
</feature>
<evidence type="ECO:0000313" key="13">
    <source>
        <dbReference type="Proteomes" id="UP000553776"/>
    </source>
</evidence>
<dbReference type="SMART" id="SM00448">
    <property type="entry name" value="REC"/>
    <property type="match status" value="1"/>
</dbReference>
<dbReference type="InterPro" id="IPR041522">
    <property type="entry name" value="CdaR_GGDEF"/>
</dbReference>
<dbReference type="Gene3D" id="1.10.10.60">
    <property type="entry name" value="Homeodomain-like"/>
    <property type="match status" value="2"/>
</dbReference>
<keyword evidence="3 8" id="KW-0597">Phosphoprotein</keyword>
<accession>A0A841U603</accession>
<dbReference type="AlphaFoldDB" id="A0A841U603"/>
<feature type="region of interest" description="Disordered" evidence="9">
    <location>
        <begin position="537"/>
        <end position="556"/>
    </location>
</feature>
<dbReference type="SUPFAM" id="SSF52172">
    <property type="entry name" value="CheY-like"/>
    <property type="match status" value="1"/>
</dbReference>
<dbReference type="InterPro" id="IPR011006">
    <property type="entry name" value="CheY-like_superfamily"/>
</dbReference>
<sequence length="556" mass="62399">MWKVMLVDDEIVIRENIRECVDWEREGFVYCGDASDGELALPLIEQTMPDILITDIKMPFLDGLELSAIVRKRMPDVKIVILSGHDEFEYARSALRLGVEEYCLKPVSAAELVALLRSVGAKIDRERREKERLERLGRGEAERALPTKEKLLADLCTGMITTAEAVHAAAGLSLSLTAPFYSVVLTDVRCGRSQSAEIDAGLVDRAEARLREGILRFGPADGILEFKRSRTERAWILKGDSAERLRETLAYAQSELKAGVEAETGCSLGIGIGGVQQRLQHVHSSFLEAEEDKHWRRLTAQSRRTAGAADGSLEQAAFLDRQRYVDFLKVGSPADAEAFVSALAGGLRSIDWRSDLYGYYLLSDLTIEAFQTAKSLYRNLDGLESALRRFQQAVGEIASWEDASRYLLWLAEQFWAWRGSAADRYADMLEQVKAYIGAHYGEDRLSLQDVADHVRVSPSHLSKVFSQETGQTFIEFLTQTRIRKAMELLLTTNGKSYEIAHQVGYGDAHYFSNLFKKVTGMTTKDFRKQGRLDAAWPGWEGENHERTSVAEARQAR</sequence>
<evidence type="ECO:0000256" key="8">
    <source>
        <dbReference type="PROSITE-ProRule" id="PRU00169"/>
    </source>
</evidence>
<gene>
    <name evidence="12" type="ORF">H7B90_18785</name>
</gene>
<comment type="caution">
    <text evidence="12">The sequence shown here is derived from an EMBL/GenBank/DDBJ whole genome shotgun (WGS) entry which is preliminary data.</text>
</comment>
<protein>
    <submittedName>
        <fullName evidence="12">Response regulator</fullName>
    </submittedName>
</protein>
<dbReference type="SUPFAM" id="SSF46689">
    <property type="entry name" value="Homeodomain-like"/>
    <property type="match status" value="2"/>
</dbReference>
<dbReference type="PANTHER" id="PTHR42713">
    <property type="entry name" value="HISTIDINE KINASE-RELATED"/>
    <property type="match status" value="1"/>
</dbReference>
<evidence type="ECO:0000256" key="6">
    <source>
        <dbReference type="ARBA" id="ARBA00023125"/>
    </source>
</evidence>
<dbReference type="Pfam" id="PF00072">
    <property type="entry name" value="Response_reg"/>
    <property type="match status" value="1"/>
</dbReference>
<evidence type="ECO:0000256" key="9">
    <source>
        <dbReference type="SAM" id="MobiDB-lite"/>
    </source>
</evidence>
<keyword evidence="4" id="KW-0902">Two-component regulatory system</keyword>
<dbReference type="GO" id="GO:0000160">
    <property type="term" value="P:phosphorelay signal transduction system"/>
    <property type="evidence" value="ECO:0007669"/>
    <property type="project" value="UniProtKB-KW"/>
</dbReference>
<dbReference type="RefSeq" id="WP_185137420.1">
    <property type="nucleotide sequence ID" value="NZ_BORM01000054.1"/>
</dbReference>
<dbReference type="Pfam" id="PF12833">
    <property type="entry name" value="HTH_18"/>
    <property type="match status" value="1"/>
</dbReference>
<organism evidence="12 13">
    <name type="scientific">Cohnella xylanilytica</name>
    <dbReference type="NCBI Taxonomy" id="557555"/>
    <lineage>
        <taxon>Bacteria</taxon>
        <taxon>Bacillati</taxon>
        <taxon>Bacillota</taxon>
        <taxon>Bacilli</taxon>
        <taxon>Bacillales</taxon>
        <taxon>Paenibacillaceae</taxon>
        <taxon>Cohnella</taxon>
    </lineage>
</organism>
<dbReference type="Pfam" id="PF17853">
    <property type="entry name" value="GGDEF_2"/>
    <property type="match status" value="1"/>
</dbReference>